<evidence type="ECO:0000313" key="3">
    <source>
        <dbReference type="EMBL" id="MBB5068065.1"/>
    </source>
</evidence>
<dbReference type="Pfam" id="PF11796">
    <property type="entry name" value="DUF3323"/>
    <property type="match status" value="1"/>
</dbReference>
<evidence type="ECO:0000259" key="1">
    <source>
        <dbReference type="Pfam" id="PF09664"/>
    </source>
</evidence>
<organism evidence="3 4">
    <name type="scientific">Saccharopolyspora gloriosae</name>
    <dbReference type="NCBI Taxonomy" id="455344"/>
    <lineage>
        <taxon>Bacteria</taxon>
        <taxon>Bacillati</taxon>
        <taxon>Actinomycetota</taxon>
        <taxon>Actinomycetes</taxon>
        <taxon>Pseudonocardiales</taxon>
        <taxon>Pseudonocardiaceae</taxon>
        <taxon>Saccharopolyspora</taxon>
    </lineage>
</organism>
<dbReference type="InterPro" id="IPR024466">
    <property type="entry name" value="CHP02679_N"/>
</dbReference>
<dbReference type="EMBL" id="JACHIV010000001">
    <property type="protein sequence ID" value="MBB5068065.1"/>
    <property type="molecule type" value="Genomic_DNA"/>
</dbReference>
<dbReference type="Pfam" id="PF09664">
    <property type="entry name" value="DUF2399"/>
    <property type="match status" value="1"/>
</dbReference>
<protein>
    <submittedName>
        <fullName evidence="3">Uncharacterized protein (TIGR02679 family)</fullName>
    </submittedName>
</protein>
<dbReference type="InterPro" id="IPR013495">
    <property type="entry name" value="CHP02679"/>
</dbReference>
<name>A0A840ND71_9PSEU</name>
<reference evidence="3 4" key="1">
    <citation type="submission" date="2020-08" db="EMBL/GenBank/DDBJ databases">
        <title>Sequencing the genomes of 1000 actinobacteria strains.</title>
        <authorList>
            <person name="Klenk H.-P."/>
        </authorList>
    </citation>
    <scope>NUCLEOTIDE SEQUENCE [LARGE SCALE GENOMIC DNA]</scope>
    <source>
        <strain evidence="3 4">DSM 45582</strain>
    </source>
</reference>
<gene>
    <name evidence="3" type="ORF">BJ969_001153</name>
</gene>
<dbReference type="Proteomes" id="UP000580474">
    <property type="component" value="Unassembled WGS sequence"/>
</dbReference>
<proteinExistence type="predicted"/>
<dbReference type="AlphaFoldDB" id="A0A840ND71"/>
<feature type="domain" description="DUF2399" evidence="1">
    <location>
        <begin position="268"/>
        <end position="422"/>
    </location>
</feature>
<dbReference type="InterPro" id="IPR024465">
    <property type="entry name" value="DUF2399"/>
</dbReference>
<sequence>MADGDLTEVSDQTRADVRETWGGAALRGLWEQAREALESPKRPDRFSVALPDEPTRAAVSAVYGRELYLGHSRIMLVKLDKVLRADARFGLPLPLVLEILHGRPIASPEAAPARAERSDPALDALTAHGLGAAAWAEPWVRWLHQYGRVAETELEHVTGRAATVLAALALDPATPPAVWVSRAELTAADDPHELDSGSTLSRIVLRAAALAHDIEPPNGERDRRALWERCGVAPDDVAGTVLSWALPLTGDDSWSRSVADRTGLGLPTHLTLRDLSAAPHRLVDSGTVIAVCENARVLEAAARADIRHPLVCLGGHPSPVASSLLARLRADGALLRYHGDFDWTGVAIARSLWSEHEAQLWRMSAADYREAVDHAAHRRLDLPNLVGAPVDTPWDPQLSELMSTASRAVEEETVLPTLLADLRDAALS</sequence>
<feature type="domain" description="Conserved hypothetical protein CHP02679 N terminus" evidence="2">
    <location>
        <begin position="48"/>
        <end position="247"/>
    </location>
</feature>
<keyword evidence="4" id="KW-1185">Reference proteome</keyword>
<accession>A0A840ND71</accession>
<comment type="caution">
    <text evidence="3">The sequence shown here is derived from an EMBL/GenBank/DDBJ whole genome shotgun (WGS) entry which is preliminary data.</text>
</comment>
<dbReference type="RefSeq" id="WP_184477825.1">
    <property type="nucleotide sequence ID" value="NZ_JACHIV010000001.1"/>
</dbReference>
<evidence type="ECO:0000259" key="2">
    <source>
        <dbReference type="Pfam" id="PF11796"/>
    </source>
</evidence>
<evidence type="ECO:0000313" key="4">
    <source>
        <dbReference type="Proteomes" id="UP000580474"/>
    </source>
</evidence>
<dbReference type="NCBIfam" id="TIGR02679">
    <property type="entry name" value="TIGR02679 family protein"/>
    <property type="match status" value="1"/>
</dbReference>